<dbReference type="AlphaFoldDB" id="B0TMJ1"/>
<organism evidence="2 3">
    <name type="scientific">Shewanella halifaxensis (strain HAW-EB4)</name>
    <dbReference type="NCBI Taxonomy" id="458817"/>
    <lineage>
        <taxon>Bacteria</taxon>
        <taxon>Pseudomonadati</taxon>
        <taxon>Pseudomonadota</taxon>
        <taxon>Gammaproteobacteria</taxon>
        <taxon>Alteromonadales</taxon>
        <taxon>Shewanellaceae</taxon>
        <taxon>Shewanella</taxon>
    </lineage>
</organism>
<keyword evidence="2" id="KW-0808">Transferase</keyword>
<dbReference type="OrthoDB" id="9802649at2"/>
<dbReference type="PANTHER" id="PTHR22916">
    <property type="entry name" value="GLYCOSYLTRANSFERASE"/>
    <property type="match status" value="1"/>
</dbReference>
<dbReference type="Gene3D" id="3.90.550.10">
    <property type="entry name" value="Spore Coat Polysaccharide Biosynthesis Protein SpsA, Chain A"/>
    <property type="match status" value="1"/>
</dbReference>
<feature type="domain" description="Glycosyltransferase 2-like" evidence="1">
    <location>
        <begin position="11"/>
        <end position="140"/>
    </location>
</feature>
<protein>
    <submittedName>
        <fullName evidence="2">Glycosyl transferase family 2</fullName>
    </submittedName>
</protein>
<proteinExistence type="predicted"/>
<dbReference type="RefSeq" id="WP_012276600.1">
    <property type="nucleotide sequence ID" value="NC_010334.1"/>
</dbReference>
<dbReference type="HOGENOM" id="CLU_025996_0_0_6"/>
<dbReference type="KEGG" id="shl:Shal_1494"/>
<reference evidence="2" key="1">
    <citation type="submission" date="2008-01" db="EMBL/GenBank/DDBJ databases">
        <title>Complete sequence of Shewanella halifaxensis HAW-EB4.</title>
        <authorList>
            <consortium name="US DOE Joint Genome Institute"/>
            <person name="Copeland A."/>
            <person name="Lucas S."/>
            <person name="Lapidus A."/>
            <person name="Glavina del Rio T."/>
            <person name="Dalin E."/>
            <person name="Tice H."/>
            <person name="Bruce D."/>
            <person name="Goodwin L."/>
            <person name="Pitluck S."/>
            <person name="Sims D."/>
            <person name="Brettin T."/>
            <person name="Detter J.C."/>
            <person name="Han C."/>
            <person name="Kuske C.R."/>
            <person name="Schmutz J."/>
            <person name="Larimer F."/>
            <person name="Land M."/>
            <person name="Hauser L."/>
            <person name="Kyrpides N."/>
            <person name="Kim E."/>
            <person name="Zhao J.-S."/>
            <person name="Richardson P."/>
        </authorList>
    </citation>
    <scope>NUCLEOTIDE SEQUENCE [LARGE SCALE GENOMIC DNA]</scope>
    <source>
        <strain evidence="2">HAW-EB4</strain>
    </source>
</reference>
<evidence type="ECO:0000259" key="1">
    <source>
        <dbReference type="Pfam" id="PF00535"/>
    </source>
</evidence>
<dbReference type="CAZy" id="GT2">
    <property type="family name" value="Glycosyltransferase Family 2"/>
</dbReference>
<dbReference type="Pfam" id="PF00535">
    <property type="entry name" value="Glycos_transf_2"/>
    <property type="match status" value="1"/>
</dbReference>
<dbReference type="STRING" id="458817.Shal_1494"/>
<sequence>MHSSNSGFDISVVVPLFNKEKFVERALNSILQQTILPNKIIIVDDGSTDGSNEIALRIKKRFGDLIYIHKQTNAGVSVARNKGLELADSKFVAFLDADDEFHSNFIEKAKALIEDYPSNVIYGFGYQRFGEDSSKNHIRGEVDFFKLYCERNQCPLSASSVVIDKESVGNNLFPVGYGMGEDILAWLKILAKGHSLILDSTPVAIYHHDDLSSAVLNPVAKNEPCFLKSNIMQQFNGTYYKRFIRYHTSDYIKSHILYGNRCFVFKYILRKGGYYLKFLPLLLIPKKIIIYKVSKNNLK</sequence>
<dbReference type="eggNOG" id="COG1216">
    <property type="taxonomic scope" value="Bacteria"/>
</dbReference>
<dbReference type="InterPro" id="IPR029044">
    <property type="entry name" value="Nucleotide-diphossugar_trans"/>
</dbReference>
<keyword evidence="3" id="KW-1185">Reference proteome</keyword>
<gene>
    <name evidence="2" type="ordered locus">Shal_1494</name>
</gene>
<name>B0TMJ1_SHEHH</name>
<dbReference type="InterPro" id="IPR001173">
    <property type="entry name" value="Glyco_trans_2-like"/>
</dbReference>
<dbReference type="EMBL" id="CP000931">
    <property type="protein sequence ID" value="ABZ76060.1"/>
    <property type="molecule type" value="Genomic_DNA"/>
</dbReference>
<dbReference type="CDD" id="cd00761">
    <property type="entry name" value="Glyco_tranf_GTA_type"/>
    <property type="match status" value="1"/>
</dbReference>
<dbReference type="PANTHER" id="PTHR22916:SF3">
    <property type="entry name" value="UDP-GLCNAC:BETAGAL BETA-1,3-N-ACETYLGLUCOSAMINYLTRANSFERASE-LIKE PROTEIN 1"/>
    <property type="match status" value="1"/>
</dbReference>
<evidence type="ECO:0000313" key="2">
    <source>
        <dbReference type="EMBL" id="ABZ76060.1"/>
    </source>
</evidence>
<accession>B0TMJ1</accession>
<dbReference type="SUPFAM" id="SSF53448">
    <property type="entry name" value="Nucleotide-diphospho-sugar transferases"/>
    <property type="match status" value="1"/>
</dbReference>
<evidence type="ECO:0000313" key="3">
    <source>
        <dbReference type="Proteomes" id="UP000001317"/>
    </source>
</evidence>
<dbReference type="GO" id="GO:0016758">
    <property type="term" value="F:hexosyltransferase activity"/>
    <property type="evidence" value="ECO:0007669"/>
    <property type="project" value="UniProtKB-ARBA"/>
</dbReference>
<dbReference type="Proteomes" id="UP000001317">
    <property type="component" value="Chromosome"/>
</dbReference>